<feature type="binding site" evidence="6 7">
    <location>
        <position position="128"/>
    </location>
    <ligand>
        <name>S-adenosyl-L-methionine</name>
        <dbReference type="ChEBI" id="CHEBI:59789"/>
    </ligand>
</feature>
<dbReference type="EC" id="2.1.1.207" evidence="6"/>
<dbReference type="GO" id="GO:0141102">
    <property type="term" value="F:tRNA (5-carboxymethylaminomethyluridine(34)-2'-O)-methyltransferase activity"/>
    <property type="evidence" value="ECO:0007669"/>
    <property type="project" value="RHEA"/>
</dbReference>
<dbReference type="GO" id="GO:0002130">
    <property type="term" value="P:wobble position ribose methylation"/>
    <property type="evidence" value="ECO:0007669"/>
    <property type="project" value="TreeGrafter"/>
</dbReference>
<name>B2A6C6_NATTJ</name>
<feature type="domain" description="tRNA/rRNA methyltransferase SpoU type" evidence="8">
    <location>
        <begin position="1"/>
        <end position="140"/>
    </location>
</feature>
<sequence>MHVVLVEPEIPPNTGNISRTCAVSNTTLHLVEPLGFSISDRELKRAGLDYWDKLSYQVHENFTSVENLLQTHPIYIATTRGKNYYYDIEYPRDSVLVFGKETEGLPDWIINKYYENSIRIPMAPDFRSLNLSNSVAVVLFEALRQQSFPGLN</sequence>
<dbReference type="InterPro" id="IPR016914">
    <property type="entry name" value="TrmL"/>
</dbReference>
<dbReference type="STRING" id="457570.Nther_0541"/>
<dbReference type="OrthoDB" id="9789043at2"/>
<protein>
    <recommendedName>
        <fullName evidence="6">Putative tRNA (cytidine(34)-2'-O)-methyltransferase</fullName>
        <ecNumber evidence="6">2.1.1.207</ecNumber>
    </recommendedName>
    <alternativeName>
        <fullName evidence="6">tRNA (cytidine/uridine-2'-O-)-methyltransferase</fullName>
    </alternativeName>
</protein>
<dbReference type="KEGG" id="nth:Nther_0541"/>
<keyword evidence="3 6" id="KW-0808">Transferase</keyword>
<evidence type="ECO:0000313" key="9">
    <source>
        <dbReference type="EMBL" id="ACB84137.1"/>
    </source>
</evidence>
<dbReference type="HOGENOM" id="CLU_110125_1_0_9"/>
<dbReference type="CDD" id="cd18094">
    <property type="entry name" value="SpoU-like_TrmL"/>
    <property type="match status" value="1"/>
</dbReference>
<dbReference type="GO" id="GO:0005737">
    <property type="term" value="C:cytoplasm"/>
    <property type="evidence" value="ECO:0007669"/>
    <property type="project" value="UniProtKB-SubCell"/>
</dbReference>
<comment type="caution">
    <text evidence="6">Lacks conserved residue(s) required for the propagation of feature annotation.</text>
</comment>
<evidence type="ECO:0000256" key="4">
    <source>
        <dbReference type="ARBA" id="ARBA00022691"/>
    </source>
</evidence>
<dbReference type="FunFam" id="3.40.1280.10:FF:000002">
    <property type="entry name" value="Peptidylprolyl isomerase"/>
    <property type="match status" value="1"/>
</dbReference>
<organism evidence="9 10">
    <name type="scientific">Natranaerobius thermophilus (strain ATCC BAA-1301 / DSM 18059 / JW/NM-WN-LF)</name>
    <dbReference type="NCBI Taxonomy" id="457570"/>
    <lineage>
        <taxon>Bacteria</taxon>
        <taxon>Bacillati</taxon>
        <taxon>Bacillota</taxon>
        <taxon>Clostridia</taxon>
        <taxon>Natranaerobiales</taxon>
        <taxon>Natranaerobiaceae</taxon>
        <taxon>Natranaerobius</taxon>
    </lineage>
</organism>
<dbReference type="SUPFAM" id="SSF75217">
    <property type="entry name" value="alpha/beta knot"/>
    <property type="match status" value="1"/>
</dbReference>
<dbReference type="InterPro" id="IPR029028">
    <property type="entry name" value="Alpha/beta_knot_MTases"/>
</dbReference>
<accession>B2A6C6</accession>
<evidence type="ECO:0000259" key="8">
    <source>
        <dbReference type="Pfam" id="PF00588"/>
    </source>
</evidence>
<dbReference type="PANTHER" id="PTHR42971:SF1">
    <property type="entry name" value="TRNA (CYTIDINE(34)-2'-O)-METHYLTRANSFERASE"/>
    <property type="match status" value="1"/>
</dbReference>
<evidence type="ECO:0000256" key="5">
    <source>
        <dbReference type="ARBA" id="ARBA00022694"/>
    </source>
</evidence>
<evidence type="ECO:0000256" key="7">
    <source>
        <dbReference type="PIRSR" id="PIRSR029256-1"/>
    </source>
</evidence>
<dbReference type="Proteomes" id="UP000001683">
    <property type="component" value="Chromosome"/>
</dbReference>
<dbReference type="InParanoid" id="B2A6C6"/>
<evidence type="ECO:0000256" key="6">
    <source>
        <dbReference type="HAMAP-Rule" id="MF_01885"/>
    </source>
</evidence>
<dbReference type="HAMAP" id="MF_01885">
    <property type="entry name" value="tRNA_methyltr_TrmL"/>
    <property type="match status" value="1"/>
</dbReference>
<evidence type="ECO:0000313" key="10">
    <source>
        <dbReference type="Proteomes" id="UP000001683"/>
    </source>
</evidence>
<reference evidence="9 10" key="2">
    <citation type="journal article" date="2011" name="J. Bacteriol.">
        <title>Complete genome sequence of the anaerobic, halophilic alkalithermophile Natranaerobius thermophilus JW/NM-WN-LF.</title>
        <authorList>
            <person name="Zhao B."/>
            <person name="Mesbah N.M."/>
            <person name="Dalin E."/>
            <person name="Goodwin L."/>
            <person name="Nolan M."/>
            <person name="Pitluck S."/>
            <person name="Chertkov O."/>
            <person name="Brettin T.S."/>
            <person name="Han J."/>
            <person name="Larimer F.W."/>
            <person name="Land M.L."/>
            <person name="Hauser L."/>
            <person name="Kyrpides N."/>
            <person name="Wiegel J."/>
        </authorList>
    </citation>
    <scope>NUCLEOTIDE SEQUENCE [LARGE SCALE GENOMIC DNA]</scope>
    <source>
        <strain evidence="10">ATCC BAA-1301 / DSM 18059 / JW/NM-WN-LF</strain>
    </source>
</reference>
<dbReference type="RefSeq" id="WP_012447023.1">
    <property type="nucleotide sequence ID" value="NC_010718.1"/>
</dbReference>
<keyword evidence="1 6" id="KW-0963">Cytoplasm</keyword>
<dbReference type="Gene3D" id="3.40.1280.10">
    <property type="match status" value="1"/>
</dbReference>
<dbReference type="GO" id="GO:0141098">
    <property type="term" value="F:tRNA (cytidine(34)-2'-O)-methyltransferase activity"/>
    <property type="evidence" value="ECO:0007669"/>
    <property type="project" value="RHEA"/>
</dbReference>
<keyword evidence="2 6" id="KW-0489">Methyltransferase</keyword>
<evidence type="ECO:0000256" key="2">
    <source>
        <dbReference type="ARBA" id="ARBA00022603"/>
    </source>
</evidence>
<keyword evidence="5 6" id="KW-0819">tRNA processing</keyword>
<dbReference type="FunCoup" id="B2A6C6">
    <property type="interactions" value="215"/>
</dbReference>
<proteinExistence type="inferred from homology"/>
<comment type="catalytic activity">
    <reaction evidence="6">
        <text>5-carboxymethylaminomethyluridine(34) in tRNA(Leu) + S-adenosyl-L-methionine = 5-carboxymethylaminomethyl-2'-O-methyluridine(34) in tRNA(Leu) + S-adenosyl-L-homocysteine + H(+)</text>
        <dbReference type="Rhea" id="RHEA:43088"/>
        <dbReference type="Rhea" id="RHEA-COMP:10333"/>
        <dbReference type="Rhea" id="RHEA-COMP:10334"/>
        <dbReference type="ChEBI" id="CHEBI:15378"/>
        <dbReference type="ChEBI" id="CHEBI:57856"/>
        <dbReference type="ChEBI" id="CHEBI:59789"/>
        <dbReference type="ChEBI" id="CHEBI:74508"/>
        <dbReference type="ChEBI" id="CHEBI:74511"/>
        <dbReference type="EC" id="2.1.1.207"/>
    </reaction>
</comment>
<comment type="similarity">
    <text evidence="6">Belongs to the class IV-like SAM-binding methyltransferase superfamily. RNA methyltransferase TrmH family. TrmL subfamily.</text>
</comment>
<dbReference type="GO" id="GO:0003723">
    <property type="term" value="F:RNA binding"/>
    <property type="evidence" value="ECO:0007669"/>
    <property type="project" value="InterPro"/>
</dbReference>
<dbReference type="eggNOG" id="COG0219">
    <property type="taxonomic scope" value="Bacteria"/>
</dbReference>
<dbReference type="AlphaFoldDB" id="B2A6C6"/>
<dbReference type="InterPro" id="IPR001537">
    <property type="entry name" value="SpoU_MeTrfase"/>
</dbReference>
<feature type="binding site" evidence="6 7">
    <location>
        <position position="120"/>
    </location>
    <ligand>
        <name>S-adenosyl-L-methionine</name>
        <dbReference type="ChEBI" id="CHEBI:59789"/>
    </ligand>
</feature>
<dbReference type="GO" id="GO:0042802">
    <property type="term" value="F:identical protein binding"/>
    <property type="evidence" value="ECO:0007669"/>
    <property type="project" value="UniProtKB-ARBA"/>
</dbReference>
<keyword evidence="10" id="KW-1185">Reference proteome</keyword>
<gene>
    <name evidence="9" type="ordered locus">Nther_0541</name>
</gene>
<reference evidence="9 10" key="1">
    <citation type="submission" date="2008-04" db="EMBL/GenBank/DDBJ databases">
        <title>Complete sequence of chromosome of Natranaerobius thermophilus JW/NM-WN-LF.</title>
        <authorList>
            <consortium name="US DOE Joint Genome Institute"/>
            <person name="Copeland A."/>
            <person name="Lucas S."/>
            <person name="Lapidus A."/>
            <person name="Glavina del Rio T."/>
            <person name="Dalin E."/>
            <person name="Tice H."/>
            <person name="Bruce D."/>
            <person name="Goodwin L."/>
            <person name="Pitluck S."/>
            <person name="Chertkov O."/>
            <person name="Brettin T."/>
            <person name="Detter J.C."/>
            <person name="Han C."/>
            <person name="Kuske C.R."/>
            <person name="Schmutz J."/>
            <person name="Larimer F."/>
            <person name="Land M."/>
            <person name="Hauser L."/>
            <person name="Kyrpides N."/>
            <person name="Lykidis A."/>
            <person name="Mesbah N.M."/>
            <person name="Wiegel J."/>
        </authorList>
    </citation>
    <scope>NUCLEOTIDE SEQUENCE [LARGE SCALE GENOMIC DNA]</scope>
    <source>
        <strain evidence="10">ATCC BAA-1301 / DSM 18059 / JW/NM-WN-LF</strain>
    </source>
</reference>
<dbReference type="InterPro" id="IPR029026">
    <property type="entry name" value="tRNA_m1G_MTases_N"/>
</dbReference>
<feature type="binding site" evidence="6 7">
    <location>
        <position position="99"/>
    </location>
    <ligand>
        <name>S-adenosyl-L-methionine</name>
        <dbReference type="ChEBI" id="CHEBI:59789"/>
    </ligand>
</feature>
<evidence type="ECO:0000256" key="3">
    <source>
        <dbReference type="ARBA" id="ARBA00022679"/>
    </source>
</evidence>
<dbReference type="PIRSF" id="PIRSF029256">
    <property type="entry name" value="SpoU_TrmH_prd"/>
    <property type="match status" value="1"/>
</dbReference>
<dbReference type="PANTHER" id="PTHR42971">
    <property type="entry name" value="TRNA (CYTIDINE(34)-2'-O)-METHYLTRANSFERASE"/>
    <property type="match status" value="1"/>
</dbReference>
<dbReference type="EMBL" id="CP001034">
    <property type="protein sequence ID" value="ACB84137.1"/>
    <property type="molecule type" value="Genomic_DNA"/>
</dbReference>
<comment type="function">
    <text evidence="6">Could methylate the ribose at the nucleotide 34 wobble position in tRNA.</text>
</comment>
<comment type="catalytic activity">
    <reaction evidence="6">
        <text>cytidine(34) in tRNA + S-adenosyl-L-methionine = 2'-O-methylcytidine(34) in tRNA + S-adenosyl-L-homocysteine + H(+)</text>
        <dbReference type="Rhea" id="RHEA:43084"/>
        <dbReference type="Rhea" id="RHEA-COMP:10331"/>
        <dbReference type="Rhea" id="RHEA-COMP:10332"/>
        <dbReference type="ChEBI" id="CHEBI:15378"/>
        <dbReference type="ChEBI" id="CHEBI:57856"/>
        <dbReference type="ChEBI" id="CHEBI:59789"/>
        <dbReference type="ChEBI" id="CHEBI:74495"/>
        <dbReference type="ChEBI" id="CHEBI:82748"/>
        <dbReference type="EC" id="2.1.1.207"/>
    </reaction>
</comment>
<comment type="subcellular location">
    <subcellularLocation>
        <location evidence="6">Cytoplasm</location>
    </subcellularLocation>
</comment>
<keyword evidence="4 6" id="KW-0949">S-adenosyl-L-methionine</keyword>
<evidence type="ECO:0000256" key="1">
    <source>
        <dbReference type="ARBA" id="ARBA00022490"/>
    </source>
</evidence>
<dbReference type="Pfam" id="PF00588">
    <property type="entry name" value="SpoU_methylase"/>
    <property type="match status" value="1"/>
</dbReference>